<dbReference type="AlphaFoldDB" id="Q66VE7"/>
<name>Q66VE7_GEKJA</name>
<evidence type="ECO:0000313" key="2">
    <source>
        <dbReference type="EMBL" id="AAU09486.1"/>
    </source>
</evidence>
<evidence type="ECO:0000256" key="1">
    <source>
        <dbReference type="SAM" id="MobiDB-lite"/>
    </source>
</evidence>
<protein>
    <submittedName>
        <fullName evidence="2">GekBS045P</fullName>
    </submittedName>
</protein>
<proteinExistence type="evidence at transcript level"/>
<organism evidence="2">
    <name type="scientific">Gekko japonicus</name>
    <name type="common">Schlegel's Japanese gecko</name>
    <dbReference type="NCBI Taxonomy" id="146911"/>
    <lineage>
        <taxon>Eukaryota</taxon>
        <taxon>Metazoa</taxon>
        <taxon>Chordata</taxon>
        <taxon>Craniata</taxon>
        <taxon>Vertebrata</taxon>
        <taxon>Euteleostomi</taxon>
        <taxon>Lepidosauria</taxon>
        <taxon>Squamata</taxon>
        <taxon>Bifurcata</taxon>
        <taxon>Gekkota</taxon>
        <taxon>Gekkonidae</taxon>
        <taxon>Gekkoninae</taxon>
        <taxon>Gekko</taxon>
    </lineage>
</organism>
<sequence length="110" mass="12040">MCLRSTAGYIQPLYCTVLSTEVNYNLGGCGSCPLSACEVEVDSGIYSLLGKIRLTMEWKLLNAFMYCATTKEATKENQREDSMVKTPPSISGFEEKEGGLSSGMCMISRN</sequence>
<dbReference type="EMBL" id="AY701866">
    <property type="protein sequence ID" value="AAU09486.1"/>
    <property type="molecule type" value="mRNA"/>
</dbReference>
<feature type="region of interest" description="Disordered" evidence="1">
    <location>
        <begin position="77"/>
        <end position="110"/>
    </location>
</feature>
<reference evidence="2" key="1">
    <citation type="submission" date="2004-07" db="EMBL/GenBank/DDBJ databases">
        <title>Analysis of expressed sequence tags and cloning of full length cDNA from brain and spinal cord cDNA library in Gecko.</title>
        <authorList>
            <person name="Gu X."/>
            <person name="Ding F."/>
            <person name="Liu Y."/>
            <person name="Liu M."/>
            <person name="Jiang M."/>
            <person name="Yang H."/>
        </authorList>
    </citation>
    <scope>NUCLEOTIDE SEQUENCE</scope>
    <source>
        <tissue evidence="2">Brain and spinal cord</tissue>
    </source>
</reference>
<accession>Q66VE7</accession>